<accession>I1DXY3</accession>
<dbReference type="EMBL" id="BAFK01000009">
    <property type="protein sequence ID" value="GAB58911.1"/>
    <property type="molecule type" value="Genomic_DNA"/>
</dbReference>
<protein>
    <recommendedName>
        <fullName evidence="3">HsdR</fullName>
    </recommendedName>
</protein>
<dbReference type="AlphaFoldDB" id="I1DXY3"/>
<name>I1DXY3_9GAMM</name>
<evidence type="ECO:0000313" key="2">
    <source>
        <dbReference type="Proteomes" id="UP000004374"/>
    </source>
</evidence>
<dbReference type="OrthoDB" id="3818700at2"/>
<sequence length="358" mass="40829">MSKSKIPQEMFQHVVNNALDFLGQSIAELQQKPKYSVIHFHAAIELVLKARLMSEHWTLVISPKKQADWQEFTQGKFVSVTLEEAATRLEKVAQSGLGDKQLKSFRAVTKHRNQMVHFYHAAETEQAGIQRIQAIVKEQLSAWYFLHDLMLGQWKDTFKEWKQEISEIDAKLREHHEFLKVVFEELKPKIEEQVSEGYIFHTCPSCGFESDRHPDESDSLYESKCLVCGLNEQCILIECTECEEGEALYRGIAEAECSSCGHHHDGSQLLEKFVDDGAAHMAVKDGGNYPFPLNCGECMCYETVVEVADSQYLCTECFAVSDTYGVCGWCNDESTNLSEDSYWRGCEFCDGRAGWDKD</sequence>
<proteinExistence type="predicted"/>
<dbReference type="SUPFAM" id="SSF144020">
    <property type="entry name" value="FdhE-like"/>
    <property type="match status" value="1"/>
</dbReference>
<dbReference type="Proteomes" id="UP000004374">
    <property type="component" value="Unassembled WGS sequence"/>
</dbReference>
<evidence type="ECO:0008006" key="3">
    <source>
        <dbReference type="Google" id="ProtNLM"/>
    </source>
</evidence>
<evidence type="ECO:0000313" key="1">
    <source>
        <dbReference type="EMBL" id="GAB58911.1"/>
    </source>
</evidence>
<dbReference type="RefSeq" id="WP_008221052.1">
    <property type="nucleotide sequence ID" value="NZ_BAFK01000009.1"/>
</dbReference>
<comment type="caution">
    <text evidence="1">The sequence shown here is derived from an EMBL/GenBank/DDBJ whole genome shotgun (WGS) entry which is preliminary data.</text>
</comment>
<reference evidence="1 2" key="1">
    <citation type="journal article" date="2012" name="J. Bacteriol.">
        <title>Genome Sequence of the Protease-Producing Bacterium Rheinheimera nanhaiensis E407-8T, Isolated from Deep-Sea Sediment of the South China Sea.</title>
        <authorList>
            <person name="Zhang X.-Y."/>
            <person name="Zhang Y.-J."/>
            <person name="Qin Q.-L."/>
            <person name="Xie B.-B."/>
            <person name="Chen X.-L."/>
            <person name="Zhou B.-C."/>
            <person name="Zhang Y.-Z."/>
        </authorList>
    </citation>
    <scope>NUCLEOTIDE SEQUENCE [LARGE SCALE GENOMIC DNA]</scope>
    <source>
        <strain evidence="1 2">E407-8</strain>
    </source>
</reference>
<organism evidence="1 2">
    <name type="scientific">Rheinheimera nanhaiensis E407-8</name>
    <dbReference type="NCBI Taxonomy" id="562729"/>
    <lineage>
        <taxon>Bacteria</taxon>
        <taxon>Pseudomonadati</taxon>
        <taxon>Pseudomonadota</taxon>
        <taxon>Gammaproteobacteria</taxon>
        <taxon>Chromatiales</taxon>
        <taxon>Chromatiaceae</taxon>
        <taxon>Rheinheimera</taxon>
    </lineage>
</organism>
<gene>
    <name evidence="1" type="ORF">RNAN_1899</name>
</gene>
<dbReference type="InterPro" id="IPR024064">
    <property type="entry name" value="FdhE-like_sf"/>
</dbReference>
<keyword evidence="2" id="KW-1185">Reference proteome</keyword>